<evidence type="ECO:0000313" key="3">
    <source>
        <dbReference type="EMBL" id="SNC61368.1"/>
    </source>
</evidence>
<dbReference type="EMBL" id="FYEX01000001">
    <property type="protein sequence ID" value="SNC61368.1"/>
    <property type="molecule type" value="Genomic_DNA"/>
</dbReference>
<dbReference type="AlphaFoldDB" id="A0A212T5Q6"/>
<dbReference type="PROSITE" id="PS50173">
    <property type="entry name" value="UMUC"/>
    <property type="match status" value="1"/>
</dbReference>
<dbReference type="Proteomes" id="UP000197215">
    <property type="component" value="Unassembled WGS sequence"/>
</dbReference>
<dbReference type="GO" id="GO:0006281">
    <property type="term" value="P:DNA repair"/>
    <property type="evidence" value="ECO:0007669"/>
    <property type="project" value="InterPro"/>
</dbReference>
<dbReference type="CDD" id="cd00424">
    <property type="entry name" value="PolY"/>
    <property type="match status" value="1"/>
</dbReference>
<dbReference type="GO" id="GO:0003684">
    <property type="term" value="F:damaged DNA binding"/>
    <property type="evidence" value="ECO:0007669"/>
    <property type="project" value="InterPro"/>
</dbReference>
<dbReference type="InterPro" id="IPR043128">
    <property type="entry name" value="Rev_trsase/Diguanyl_cyclase"/>
</dbReference>
<dbReference type="Gene3D" id="3.30.70.270">
    <property type="match status" value="1"/>
</dbReference>
<dbReference type="InterPro" id="IPR050116">
    <property type="entry name" value="DNA_polymerase-Y"/>
</dbReference>
<dbReference type="PANTHER" id="PTHR11076">
    <property type="entry name" value="DNA REPAIR POLYMERASE UMUC / TRANSFERASE FAMILY MEMBER"/>
    <property type="match status" value="1"/>
</dbReference>
<evidence type="ECO:0000313" key="4">
    <source>
        <dbReference type="Proteomes" id="UP000197215"/>
    </source>
</evidence>
<dbReference type="OrthoDB" id="9808813at2"/>
<dbReference type="GO" id="GO:0003887">
    <property type="term" value="F:DNA-directed DNA polymerase activity"/>
    <property type="evidence" value="ECO:0007669"/>
    <property type="project" value="UniProtKB-KW"/>
</dbReference>
<dbReference type="PANTHER" id="PTHR11076:SF33">
    <property type="entry name" value="DNA POLYMERASE KAPPA"/>
    <property type="match status" value="1"/>
</dbReference>
<proteinExistence type="inferred from homology"/>
<accession>A0A212T5Q6</accession>
<gene>
    <name evidence="3" type="ORF">SAMN06295916_0459</name>
</gene>
<dbReference type="Pfam" id="PF11799">
    <property type="entry name" value="IMS_C"/>
    <property type="match status" value="1"/>
</dbReference>
<organism evidence="3 4">
    <name type="scientific">Polynucleobacter victoriensis</name>
    <dbReference type="NCBI Taxonomy" id="2049319"/>
    <lineage>
        <taxon>Bacteria</taxon>
        <taxon>Pseudomonadati</taxon>
        <taxon>Pseudomonadota</taxon>
        <taxon>Betaproteobacteria</taxon>
        <taxon>Burkholderiales</taxon>
        <taxon>Burkholderiaceae</taxon>
        <taxon>Polynucleobacter</taxon>
    </lineage>
</organism>
<dbReference type="RefSeq" id="WP_088812367.1">
    <property type="nucleotide sequence ID" value="NZ_FYEX01000001.1"/>
</dbReference>
<dbReference type="SUPFAM" id="SSF56672">
    <property type="entry name" value="DNA/RNA polymerases"/>
    <property type="match status" value="1"/>
</dbReference>
<dbReference type="GO" id="GO:0042276">
    <property type="term" value="P:error-prone translesion synthesis"/>
    <property type="evidence" value="ECO:0007669"/>
    <property type="project" value="TreeGrafter"/>
</dbReference>
<dbReference type="InterPro" id="IPR017961">
    <property type="entry name" value="DNA_pol_Y-fam_little_finger"/>
</dbReference>
<dbReference type="GO" id="GO:0009432">
    <property type="term" value="P:SOS response"/>
    <property type="evidence" value="ECO:0007669"/>
    <property type="project" value="TreeGrafter"/>
</dbReference>
<name>A0A212T5Q6_9BURK</name>
<dbReference type="Pfam" id="PF00817">
    <property type="entry name" value="IMS"/>
    <property type="match status" value="1"/>
</dbReference>
<protein>
    <submittedName>
        <fullName evidence="3">DNA polymerase-4</fullName>
    </submittedName>
</protein>
<dbReference type="InterPro" id="IPR001126">
    <property type="entry name" value="UmuC"/>
</dbReference>
<evidence type="ECO:0000256" key="1">
    <source>
        <dbReference type="ARBA" id="ARBA00010945"/>
    </source>
</evidence>
<sequence length="433" mass="48165">MSQVANSHLRALYVDFNSYFASAEQQMRPELRGQPIGIVAVMTPSTCCIAASVEAKRFGVKTGTGVRDAKRLCPEIQFVEARPEEYICLHHRLHEVIESCLPVTAVRSIDEMWCELKGSDRLRANAERLAIQIKEKIYSEVGDYLRCSIGIAPNRYLAKTASNMQKPNGLVVIEKLDLPQVLFRLSLRDLNGIGHAMNERLIANGIDSVEKLCMASKLKLRKAWGGIEGERMWARLRGEWVPDPATEKSSVSHSHVLPPEYRDYTGAFSVAHRLLQRAAARLRDYGFAAEYLGVRVKLIVRGSKRSEHSYISWGEGCSLAATNDTTVLLKTLEAIWANYPRDGHVQPMAVGVVLSELRDATGITLGMFDDDRHELNQVLDAVNLRYGKNALYFGGAHHALERGGPRIAFNHIPDLELEQGGLGVWSAGKPGKH</sequence>
<dbReference type="GO" id="GO:0005829">
    <property type="term" value="C:cytosol"/>
    <property type="evidence" value="ECO:0007669"/>
    <property type="project" value="TreeGrafter"/>
</dbReference>
<dbReference type="Gene3D" id="1.10.150.20">
    <property type="entry name" value="5' to 3' exonuclease, C-terminal subdomain"/>
    <property type="match status" value="1"/>
</dbReference>
<evidence type="ECO:0000259" key="2">
    <source>
        <dbReference type="PROSITE" id="PS50173"/>
    </source>
</evidence>
<reference evidence="3 4" key="1">
    <citation type="submission" date="2017-06" db="EMBL/GenBank/DDBJ databases">
        <authorList>
            <person name="Kim H.J."/>
            <person name="Triplett B.A."/>
        </authorList>
    </citation>
    <scope>NUCLEOTIDE SEQUENCE [LARGE SCALE GENOMIC DNA]</scope>
    <source>
        <strain evidence="3 4">MWH-VicM1</strain>
    </source>
</reference>
<dbReference type="Gene3D" id="3.40.1170.60">
    <property type="match status" value="1"/>
</dbReference>
<keyword evidence="4" id="KW-1185">Reference proteome</keyword>
<feature type="domain" description="UmuC" evidence="2">
    <location>
        <begin position="11"/>
        <end position="194"/>
    </location>
</feature>
<dbReference type="InterPro" id="IPR043502">
    <property type="entry name" value="DNA/RNA_pol_sf"/>
</dbReference>
<comment type="similarity">
    <text evidence="1">Belongs to the DNA polymerase type-Y family.</text>
</comment>